<evidence type="ECO:0000256" key="1">
    <source>
        <dbReference type="SAM" id="MobiDB-lite"/>
    </source>
</evidence>
<sequence>MWEEWDDECFVRNFFNWNIFSKYFKDNEFQELEEKIKEKYSNIKLDELHKKDDNENNDNVLLILHSFIKEKKYVDASDFLINIILRWNYYTSLKSEKELNLKAVKNRLKMNVDIYTLPDLYNNFEEYFYSYFPLFLIETQQLINNKKENEDIIEYDVNIINDIKETYNYEFFVNISYDSIIHANIFFGDLVLLKFIPKETAKNDTQKKYTPLFDSSKKKSDVSSNYSCSNQNDKISTDSSSVCTDLEDQKNDDTCGHTNDYF</sequence>
<organism evidence="2 3">
    <name type="scientific">Plasmodium falciparum Tanzania</name>
    <name type="common">2000708</name>
    <dbReference type="NCBI Taxonomy" id="1036725"/>
    <lineage>
        <taxon>Eukaryota</taxon>
        <taxon>Sar</taxon>
        <taxon>Alveolata</taxon>
        <taxon>Apicomplexa</taxon>
        <taxon>Aconoidasida</taxon>
        <taxon>Haemosporida</taxon>
        <taxon>Plasmodiidae</taxon>
        <taxon>Plasmodium</taxon>
        <taxon>Plasmodium (Laverania)</taxon>
    </lineage>
</organism>
<dbReference type="AlphaFoldDB" id="A0A024W7H4"/>
<reference evidence="2 3" key="2">
    <citation type="submission" date="2013-02" db="EMBL/GenBank/DDBJ databases">
        <title>The Genome Sequence of Plasmodium falciparum Tanzania (2000708).</title>
        <authorList>
            <consortium name="The Broad Institute Genome Sequencing Platform"/>
            <consortium name="The Broad Institute Genome Sequencing Center for Infectious Disease"/>
            <person name="Neafsey D."/>
            <person name="Cheeseman I."/>
            <person name="Volkman S."/>
            <person name="Adams J."/>
            <person name="Walker B."/>
            <person name="Young S.K."/>
            <person name="Zeng Q."/>
            <person name="Gargeya S."/>
            <person name="Fitzgerald M."/>
            <person name="Haas B."/>
            <person name="Abouelleil A."/>
            <person name="Alvarado L."/>
            <person name="Arachchi H.M."/>
            <person name="Berlin A.M."/>
            <person name="Chapman S.B."/>
            <person name="Dewar J."/>
            <person name="Goldberg J."/>
            <person name="Griggs A."/>
            <person name="Gujja S."/>
            <person name="Hansen M."/>
            <person name="Howarth C."/>
            <person name="Imamovic A."/>
            <person name="Larimer J."/>
            <person name="McCowan C."/>
            <person name="Murphy C."/>
            <person name="Neiman D."/>
            <person name="Pearson M."/>
            <person name="Priest M."/>
            <person name="Roberts A."/>
            <person name="Saif S."/>
            <person name="Shea T."/>
            <person name="Sisk P."/>
            <person name="Sykes S."/>
            <person name="Wortman J."/>
            <person name="Nusbaum C."/>
            <person name="Birren B."/>
        </authorList>
    </citation>
    <scope>NUCLEOTIDE SEQUENCE [LARGE SCALE GENOMIC DNA]</scope>
    <source>
        <strain evidence="3">Tanzania (2000708)</strain>
    </source>
</reference>
<feature type="region of interest" description="Disordered" evidence="1">
    <location>
        <begin position="214"/>
        <end position="250"/>
    </location>
</feature>
<feature type="compositionally biased region" description="Polar residues" evidence="1">
    <location>
        <begin position="225"/>
        <end position="243"/>
    </location>
</feature>
<reference evidence="2 3" key="1">
    <citation type="submission" date="2013-02" db="EMBL/GenBank/DDBJ databases">
        <title>The Genome Annotation of Plasmodium falciparum Tanzania (2000708).</title>
        <authorList>
            <consortium name="The Broad Institute Genome Sequencing Platform"/>
            <consortium name="The Broad Institute Genome Sequencing Center for Infectious Disease"/>
            <person name="Neafsey D."/>
            <person name="Hoffman S."/>
            <person name="Volkman S."/>
            <person name="Rosenthal P."/>
            <person name="Walker B."/>
            <person name="Young S.K."/>
            <person name="Zeng Q."/>
            <person name="Gargeya S."/>
            <person name="Fitzgerald M."/>
            <person name="Haas B."/>
            <person name="Abouelleil A."/>
            <person name="Allen A.W."/>
            <person name="Alvarado L."/>
            <person name="Arachchi H.M."/>
            <person name="Berlin A.M."/>
            <person name="Chapman S.B."/>
            <person name="Gainer-Dewar J."/>
            <person name="Goldberg J."/>
            <person name="Griggs A."/>
            <person name="Gujja S."/>
            <person name="Hansen M."/>
            <person name="Howarth C."/>
            <person name="Imamovic A."/>
            <person name="Ireland A."/>
            <person name="Larimer J."/>
            <person name="McCowan C."/>
            <person name="Murphy C."/>
            <person name="Pearson M."/>
            <person name="Poon T.W."/>
            <person name="Priest M."/>
            <person name="Roberts A."/>
            <person name="Saif S."/>
            <person name="Shea T."/>
            <person name="Sisk P."/>
            <person name="Sykes S."/>
            <person name="Wortman J."/>
            <person name="Nusbaum C."/>
            <person name="Birren B."/>
        </authorList>
    </citation>
    <scope>NUCLEOTIDE SEQUENCE [LARGE SCALE GENOMIC DNA]</scope>
    <source>
        <strain evidence="3">Tanzania (2000708)</strain>
    </source>
</reference>
<accession>A0A024W7H4</accession>
<gene>
    <name evidence="2" type="ORF">PFTANZ_02840</name>
</gene>
<dbReference type="EMBL" id="KI926414">
    <property type="protein sequence ID" value="ETW36440.1"/>
    <property type="molecule type" value="Genomic_DNA"/>
</dbReference>
<evidence type="ECO:0000313" key="3">
    <source>
        <dbReference type="Proteomes" id="UP000030708"/>
    </source>
</evidence>
<proteinExistence type="predicted"/>
<dbReference type="Proteomes" id="UP000030708">
    <property type="component" value="Unassembled WGS sequence"/>
</dbReference>
<name>A0A024W7H4_PLAFA</name>
<protein>
    <submittedName>
        <fullName evidence="2">Uncharacterized protein</fullName>
    </submittedName>
</protein>
<evidence type="ECO:0000313" key="2">
    <source>
        <dbReference type="EMBL" id="ETW36440.1"/>
    </source>
</evidence>